<dbReference type="GO" id="GO:0008270">
    <property type="term" value="F:zinc ion binding"/>
    <property type="evidence" value="ECO:0007669"/>
    <property type="project" value="UniProtKB-KW"/>
</dbReference>
<feature type="domain" description="C2H2-type" evidence="7">
    <location>
        <begin position="396"/>
        <end position="425"/>
    </location>
</feature>
<dbReference type="SMART" id="SM00355">
    <property type="entry name" value="ZnF_C2H2"/>
    <property type="match status" value="3"/>
</dbReference>
<name>A0A1Y2HTG5_9FUNG</name>
<reference evidence="8 9" key="1">
    <citation type="submission" date="2016-07" db="EMBL/GenBank/DDBJ databases">
        <title>Pervasive Adenine N6-methylation of Active Genes in Fungi.</title>
        <authorList>
            <consortium name="DOE Joint Genome Institute"/>
            <person name="Mondo S.J."/>
            <person name="Dannebaum R.O."/>
            <person name="Kuo R.C."/>
            <person name="Labutti K."/>
            <person name="Haridas S."/>
            <person name="Kuo A."/>
            <person name="Salamov A."/>
            <person name="Ahrendt S.R."/>
            <person name="Lipzen A."/>
            <person name="Sullivan W."/>
            <person name="Andreopoulos W.B."/>
            <person name="Clum A."/>
            <person name="Lindquist E."/>
            <person name="Daum C."/>
            <person name="Ramamoorthy G.K."/>
            <person name="Gryganskyi A."/>
            <person name="Culley D."/>
            <person name="Magnuson J.K."/>
            <person name="James T.Y."/>
            <person name="O'Malley M.A."/>
            <person name="Stajich J.E."/>
            <person name="Spatafora J.W."/>
            <person name="Visel A."/>
            <person name="Grigoriev I.V."/>
        </authorList>
    </citation>
    <scope>NUCLEOTIDE SEQUENCE [LARGE SCALE GENOMIC DNA]</scope>
    <source>
        <strain evidence="8 9">PL171</strain>
    </source>
</reference>
<dbReference type="Proteomes" id="UP000193411">
    <property type="component" value="Unassembled WGS sequence"/>
</dbReference>
<evidence type="ECO:0000256" key="5">
    <source>
        <dbReference type="PROSITE-ProRule" id="PRU00042"/>
    </source>
</evidence>
<evidence type="ECO:0000313" key="9">
    <source>
        <dbReference type="Proteomes" id="UP000193411"/>
    </source>
</evidence>
<dbReference type="Pfam" id="PF12756">
    <property type="entry name" value="zf-C2H2_2"/>
    <property type="match status" value="1"/>
</dbReference>
<feature type="region of interest" description="Disordered" evidence="6">
    <location>
        <begin position="1"/>
        <end position="23"/>
    </location>
</feature>
<comment type="caution">
    <text evidence="8">The sequence shown here is derived from an EMBL/GenBank/DDBJ whole genome shotgun (WGS) entry which is preliminary data.</text>
</comment>
<gene>
    <name evidence="8" type="ORF">BCR44DRAFT_37328</name>
</gene>
<dbReference type="PANTHER" id="PTHR13267:SF3">
    <property type="entry name" value="ZINC FINGER PROTEIN 277"/>
    <property type="match status" value="1"/>
</dbReference>
<dbReference type="PANTHER" id="PTHR13267">
    <property type="entry name" value="ZINC FINGER PROTEIN 277"/>
    <property type="match status" value="1"/>
</dbReference>
<dbReference type="OrthoDB" id="7848332at2759"/>
<dbReference type="InterPro" id="IPR013087">
    <property type="entry name" value="Znf_C2H2_type"/>
</dbReference>
<protein>
    <submittedName>
        <fullName evidence="8">C2H2 type zinc-finger-domain-containing protein</fullName>
    </submittedName>
</protein>
<accession>A0A1Y2HTG5</accession>
<dbReference type="AlphaFoldDB" id="A0A1Y2HTG5"/>
<feature type="region of interest" description="Disordered" evidence="6">
    <location>
        <begin position="61"/>
        <end position="158"/>
    </location>
</feature>
<dbReference type="STRING" id="765915.A0A1Y2HTG5"/>
<evidence type="ECO:0000256" key="4">
    <source>
        <dbReference type="ARBA" id="ARBA00034119"/>
    </source>
</evidence>
<feature type="compositionally biased region" description="Basic residues" evidence="6">
    <location>
        <begin position="127"/>
        <end position="141"/>
    </location>
</feature>
<keyword evidence="9" id="KW-1185">Reference proteome</keyword>
<keyword evidence="2 5" id="KW-0863">Zinc-finger</keyword>
<dbReference type="PROSITE" id="PS50157">
    <property type="entry name" value="ZINC_FINGER_C2H2_2"/>
    <property type="match status" value="1"/>
</dbReference>
<keyword evidence="1" id="KW-0479">Metal-binding</keyword>
<evidence type="ECO:0000256" key="3">
    <source>
        <dbReference type="ARBA" id="ARBA00022833"/>
    </source>
</evidence>
<feature type="compositionally biased region" description="Low complexity" evidence="6">
    <location>
        <begin position="61"/>
        <end position="74"/>
    </location>
</feature>
<evidence type="ECO:0000256" key="2">
    <source>
        <dbReference type="ARBA" id="ARBA00022771"/>
    </source>
</evidence>
<sequence>MPNATTQTAAGPARVLVPSADKAKSAAAAAAAATASPAAATPQKPTFAAIAASAASIPTPLPAPTAATASAHHSTPTKEASHLRPPPLPRARTISGASAHSNHSHRSYHSSYSSAAQHPPTTPTRRQMGRRLSHSHSHTHSSHCDHTEDGYNTDDSSSTVSTLTFELSNTYILPEPFLVFCPFACDDQTPYASVHPLLDHLLSAHGIKIANVGVVAGVMTTYLDEWARRVQSNADLKKPLDEFAKDLKAALDTVENEPVATPADATATPAPAQTYAAVAATAASLLTSQLNQQLQQEHQHRPIALTLGDDEDEWDRTLRASLTKAKLTEVLKIQDKERHTEAHLPRKCLFCKTVADNRASLFRHMFTVHSFNIGLPDNLVYVSHFLDLLSDKLARLQCLYCERTFKSSAVLRKHMRKKRHFRISPRNHEYDRFYVVNYLEPGKNWETLTNAEKYFESDEDDRADRKSVYSNAMTGTSLPPPGAGTMSIRSHSYMTSVVGDGDELGNDDTRWSDWEEDDAETGANMRETCPCLFCPEALKDGAEACVAHMADVHAFDLKAITKAWGLSLYQTLVLINFLRKASLAPHCPLPGCSSAASMSDLADLSTHLATAGCLAKLPKPAHATGVHVSLATGAHEAKIGDEETLRAVAAELRGGPAAMAVMAAASEPEMAGELPAQWDKVGDTVVVLDGMSEGDLFWDDPQYLFPALDGDPLLAYAVDVDEDDEWDAEPEFMH</sequence>
<proteinExistence type="inferred from homology"/>
<dbReference type="EMBL" id="MCFL01000013">
    <property type="protein sequence ID" value="ORZ37244.1"/>
    <property type="molecule type" value="Genomic_DNA"/>
</dbReference>
<dbReference type="InterPro" id="IPR041661">
    <property type="entry name" value="ZN622/Rei1/Reh1_Znf-C2H2"/>
</dbReference>
<dbReference type="PROSITE" id="PS00028">
    <property type="entry name" value="ZINC_FINGER_C2H2_1"/>
    <property type="match status" value="1"/>
</dbReference>
<evidence type="ECO:0000259" key="7">
    <source>
        <dbReference type="PROSITE" id="PS50157"/>
    </source>
</evidence>
<dbReference type="InterPro" id="IPR040048">
    <property type="entry name" value="ZNF277"/>
</dbReference>
<keyword evidence="3" id="KW-0862">Zinc</keyword>
<organism evidence="8 9">
    <name type="scientific">Catenaria anguillulae PL171</name>
    <dbReference type="NCBI Taxonomy" id="765915"/>
    <lineage>
        <taxon>Eukaryota</taxon>
        <taxon>Fungi</taxon>
        <taxon>Fungi incertae sedis</taxon>
        <taxon>Blastocladiomycota</taxon>
        <taxon>Blastocladiomycetes</taxon>
        <taxon>Blastocladiales</taxon>
        <taxon>Catenariaceae</taxon>
        <taxon>Catenaria</taxon>
    </lineage>
</organism>
<dbReference type="SUPFAM" id="SSF57667">
    <property type="entry name" value="beta-beta-alpha zinc fingers"/>
    <property type="match status" value="2"/>
</dbReference>
<feature type="non-terminal residue" evidence="8">
    <location>
        <position position="734"/>
    </location>
</feature>
<evidence type="ECO:0000256" key="6">
    <source>
        <dbReference type="SAM" id="MobiDB-lite"/>
    </source>
</evidence>
<evidence type="ECO:0000313" key="8">
    <source>
        <dbReference type="EMBL" id="ORZ37244.1"/>
    </source>
</evidence>
<evidence type="ECO:0000256" key="1">
    <source>
        <dbReference type="ARBA" id="ARBA00022723"/>
    </source>
</evidence>
<comment type="similarity">
    <text evidence="4">Belongs to the ZNF277 family.</text>
</comment>
<dbReference type="InterPro" id="IPR036236">
    <property type="entry name" value="Znf_C2H2_sf"/>
</dbReference>
<dbReference type="Gene3D" id="3.30.160.60">
    <property type="entry name" value="Classic Zinc Finger"/>
    <property type="match status" value="1"/>
</dbReference>